<reference evidence="1" key="1">
    <citation type="journal article" date="2021" name="Proc. Natl. Acad. Sci. U.S.A.">
        <title>A Catalog of Tens of Thousands of Viruses from Human Metagenomes Reveals Hidden Associations with Chronic Diseases.</title>
        <authorList>
            <person name="Tisza M.J."/>
            <person name="Buck C.B."/>
        </authorList>
    </citation>
    <scope>NUCLEOTIDE SEQUENCE</scope>
    <source>
        <strain evidence="1">CtyaR3</strain>
    </source>
</reference>
<accession>A0A8S5T534</accession>
<sequence>MPGVLLRASGILFCLKLKFKLTHSKYSAKY</sequence>
<name>A0A8S5T534_9CAUD</name>
<dbReference type="EMBL" id="BK032746">
    <property type="protein sequence ID" value="DAF58115.1"/>
    <property type="molecule type" value="Genomic_DNA"/>
</dbReference>
<protein>
    <submittedName>
        <fullName evidence="1">Uncharacterized protein</fullName>
    </submittedName>
</protein>
<evidence type="ECO:0000313" key="1">
    <source>
        <dbReference type="EMBL" id="DAF58115.1"/>
    </source>
</evidence>
<organism evidence="1">
    <name type="scientific">Caudovirales sp. ctyaR3</name>
    <dbReference type="NCBI Taxonomy" id="2827640"/>
    <lineage>
        <taxon>Viruses</taxon>
        <taxon>Duplodnaviria</taxon>
        <taxon>Heunggongvirae</taxon>
        <taxon>Uroviricota</taxon>
        <taxon>Caudoviricetes</taxon>
    </lineage>
</organism>
<proteinExistence type="predicted"/>